<evidence type="ECO:0000313" key="2">
    <source>
        <dbReference type="Proteomes" id="UP001304814"/>
    </source>
</evidence>
<keyword evidence="2" id="KW-1185">Reference proteome</keyword>
<organism evidence="1 2">
    <name type="scientific">Bacillus phage DZ1</name>
    <dbReference type="NCBI Taxonomy" id="3075862"/>
    <lineage>
        <taxon>Viruses</taxon>
        <taxon>Duplodnaviria</taxon>
        <taxon>Heunggongvirae</taxon>
        <taxon>Uroviricota</taxon>
        <taxon>Caudoviricetes</taxon>
        <taxon>Ehrlichviridae</taxon>
        <taxon>Dazunavirus</taxon>
        <taxon>Dazunavirus DZ1</taxon>
    </lineage>
</organism>
<sequence>MPDIILGQHQMLKKEFVDKRIRDLVGHQFVADQLFTQTNVDALSIKYYQDGEADAKGRQAYDVVPEVGESSNFERIGLTEIEKQEFIKKYGLEAVISEEIQKWGNTGYMERAYRKLALNVKKMVDTMAYDVATNKYAGGSGRLGITSAGWTTADKMIGELVDAKTDAAEYGYNLDTVVVNPRVMAMLLKTKDIRDAFRQNNTDVALLRGYIGDFMGLSFIQDENFQNKHVLMVQKKVIGDIADAEGLRTKVYNEESNDRTIVRATRYTQAYLSDPKAVYFLKNVIA</sequence>
<evidence type="ECO:0000313" key="1">
    <source>
        <dbReference type="EMBL" id="WNL49506.1"/>
    </source>
</evidence>
<dbReference type="InterPro" id="IPR053738">
    <property type="entry name" value="Lambda_capsid_assembly"/>
</dbReference>
<dbReference type="EMBL" id="OR338916">
    <property type="protein sequence ID" value="WNL49506.1"/>
    <property type="molecule type" value="Genomic_DNA"/>
</dbReference>
<dbReference type="SUPFAM" id="SSF56563">
    <property type="entry name" value="Major capsid protein gp5"/>
    <property type="match status" value="1"/>
</dbReference>
<dbReference type="Proteomes" id="UP001304814">
    <property type="component" value="Segment"/>
</dbReference>
<protein>
    <submittedName>
        <fullName evidence="1">Major capsid protein</fullName>
    </submittedName>
</protein>
<accession>A0AA96ERS5</accession>
<dbReference type="Gene3D" id="3.90.1690.10">
    <property type="entry name" value="phage-related protein like domain"/>
    <property type="match status" value="1"/>
</dbReference>
<reference evidence="1 2" key="1">
    <citation type="submission" date="2023-07" db="EMBL/GenBank/DDBJ databases">
        <title>Isolation and characterization of Bacillus cereus bacteriophage DZ1 and its application in foods.</title>
        <authorList>
            <person name="Huang Z."/>
            <person name="Ding Y."/>
            <person name="Wu Q."/>
        </authorList>
    </citation>
    <scope>NUCLEOTIDE SEQUENCE [LARGE SCALE GENOMIC DNA]</scope>
</reference>
<name>A0AA96ERS5_9CAUD</name>
<dbReference type="Pfam" id="PF25209">
    <property type="entry name" value="Phage_capsid_4"/>
    <property type="match status" value="1"/>
</dbReference>
<proteinExistence type="predicted"/>